<dbReference type="Proteomes" id="UP000031036">
    <property type="component" value="Unassembled WGS sequence"/>
</dbReference>
<dbReference type="GO" id="GO:0071004">
    <property type="term" value="C:U2-type prespliceosome"/>
    <property type="evidence" value="ECO:0007669"/>
    <property type="project" value="TreeGrafter"/>
</dbReference>
<dbReference type="EMBL" id="JPKZ01000538">
    <property type="protein sequence ID" value="KHN86635.1"/>
    <property type="molecule type" value="Genomic_DNA"/>
</dbReference>
<dbReference type="Gene3D" id="1.25.40.10">
    <property type="entry name" value="Tetratricopeptide repeat domain"/>
    <property type="match status" value="2"/>
</dbReference>
<dbReference type="FunFam" id="1.25.40.10:FF:000091">
    <property type="entry name" value="Pre-mRNA-processing factor 39"/>
    <property type="match status" value="1"/>
</dbReference>
<evidence type="ECO:0000256" key="2">
    <source>
        <dbReference type="ARBA" id="ARBA00022664"/>
    </source>
</evidence>
<evidence type="ECO:0000313" key="8">
    <source>
        <dbReference type="EMBL" id="KHN86635.1"/>
    </source>
</evidence>
<dbReference type="GO" id="GO:0000243">
    <property type="term" value="C:commitment complex"/>
    <property type="evidence" value="ECO:0007669"/>
    <property type="project" value="TreeGrafter"/>
</dbReference>
<keyword evidence="3" id="KW-0677">Repeat</keyword>
<evidence type="ECO:0000256" key="5">
    <source>
        <dbReference type="ARBA" id="ARBA00023242"/>
    </source>
</evidence>
<keyword evidence="2" id="KW-0507">mRNA processing</keyword>
<dbReference type="STRING" id="6265.A0A0B2W0B0"/>
<proteinExistence type="inferred from homology"/>
<protein>
    <submittedName>
        <fullName evidence="8">Pre-mRNA-processing factor 39</fullName>
    </submittedName>
</protein>
<evidence type="ECO:0000256" key="4">
    <source>
        <dbReference type="ARBA" id="ARBA00023187"/>
    </source>
</evidence>
<feature type="region of interest" description="Disordered" evidence="7">
    <location>
        <begin position="452"/>
        <end position="474"/>
    </location>
</feature>
<feature type="region of interest" description="Disordered" evidence="7">
    <location>
        <begin position="1"/>
        <end position="68"/>
    </location>
</feature>
<feature type="compositionally biased region" description="Basic residues" evidence="7">
    <location>
        <begin position="52"/>
        <end position="63"/>
    </location>
</feature>
<evidence type="ECO:0000313" key="9">
    <source>
        <dbReference type="Proteomes" id="UP000031036"/>
    </source>
</evidence>
<dbReference type="InterPro" id="IPR003107">
    <property type="entry name" value="HAT"/>
</dbReference>
<name>A0A0B2W0B0_TOXCA</name>
<comment type="subcellular location">
    <subcellularLocation>
        <location evidence="1">Nucleus</location>
    </subcellularLocation>
</comment>
<organism evidence="8 9">
    <name type="scientific">Toxocara canis</name>
    <name type="common">Canine roundworm</name>
    <dbReference type="NCBI Taxonomy" id="6265"/>
    <lineage>
        <taxon>Eukaryota</taxon>
        <taxon>Metazoa</taxon>
        <taxon>Ecdysozoa</taxon>
        <taxon>Nematoda</taxon>
        <taxon>Chromadorea</taxon>
        <taxon>Rhabditida</taxon>
        <taxon>Spirurina</taxon>
        <taxon>Ascaridomorpha</taxon>
        <taxon>Ascaridoidea</taxon>
        <taxon>Toxocaridae</taxon>
        <taxon>Toxocara</taxon>
    </lineage>
</organism>
<comment type="caution">
    <text evidence="8">The sequence shown here is derived from an EMBL/GenBank/DDBJ whole genome shotgun (WGS) entry which is preliminary data.</text>
</comment>
<feature type="compositionally biased region" description="Basic and acidic residues" evidence="7">
    <location>
        <begin position="1"/>
        <end position="15"/>
    </location>
</feature>
<dbReference type="SUPFAM" id="SSF48452">
    <property type="entry name" value="TPR-like"/>
    <property type="match status" value="2"/>
</dbReference>
<dbReference type="PANTHER" id="PTHR17204:SF5">
    <property type="entry name" value="PRE-MRNA-PROCESSING FACTOR 39"/>
    <property type="match status" value="1"/>
</dbReference>
<evidence type="ECO:0000256" key="1">
    <source>
        <dbReference type="ARBA" id="ARBA00004123"/>
    </source>
</evidence>
<feature type="compositionally biased region" description="Basic and acidic residues" evidence="7">
    <location>
        <begin position="461"/>
        <end position="474"/>
    </location>
</feature>
<dbReference type="Pfam" id="PF23240">
    <property type="entry name" value="HAT_PRP39_N"/>
    <property type="match status" value="1"/>
</dbReference>
<dbReference type="OrthoDB" id="10265668at2759"/>
<dbReference type="SMART" id="SM00386">
    <property type="entry name" value="HAT"/>
    <property type="match status" value="4"/>
</dbReference>
<keyword evidence="9" id="KW-1185">Reference proteome</keyword>
<evidence type="ECO:0000256" key="7">
    <source>
        <dbReference type="SAM" id="MobiDB-lite"/>
    </source>
</evidence>
<dbReference type="GO" id="GO:0005685">
    <property type="term" value="C:U1 snRNP"/>
    <property type="evidence" value="ECO:0007669"/>
    <property type="project" value="TreeGrafter"/>
</dbReference>
<gene>
    <name evidence="8" type="primary">prpf39</name>
    <name evidence="8" type="ORF">Tcan_09790</name>
</gene>
<dbReference type="GO" id="GO:0030627">
    <property type="term" value="F:pre-mRNA 5'-splice site binding"/>
    <property type="evidence" value="ECO:0007669"/>
    <property type="project" value="TreeGrafter"/>
</dbReference>
<keyword evidence="5" id="KW-0539">Nucleus</keyword>
<feature type="compositionally biased region" description="Basic residues" evidence="7">
    <location>
        <begin position="29"/>
        <end position="42"/>
    </location>
</feature>
<reference evidence="8 9" key="1">
    <citation type="submission" date="2014-11" db="EMBL/GenBank/DDBJ databases">
        <title>Genetic blueprint of the zoonotic pathogen Toxocara canis.</title>
        <authorList>
            <person name="Zhu X.-Q."/>
            <person name="Korhonen P.K."/>
            <person name="Cai H."/>
            <person name="Young N.D."/>
            <person name="Nejsum P."/>
            <person name="von Samson-Himmelstjerna G."/>
            <person name="Boag P.R."/>
            <person name="Tan P."/>
            <person name="Li Q."/>
            <person name="Min J."/>
            <person name="Yang Y."/>
            <person name="Wang X."/>
            <person name="Fang X."/>
            <person name="Hall R.S."/>
            <person name="Hofmann A."/>
            <person name="Sternberg P.W."/>
            <person name="Jex A.R."/>
            <person name="Gasser R.B."/>
        </authorList>
    </citation>
    <scope>NUCLEOTIDE SEQUENCE [LARGE SCALE GENOMIC DNA]</scope>
    <source>
        <strain evidence="8">PN_DK_2014</strain>
    </source>
</reference>
<sequence length="535" mass="62992">MGHDRDSRSGSDTRSRSRSRSRNRDRSRSRSRSSGRERRSRSSRYERSRSRNRERHHGRRSRSHSSDREMDTLKKCWRPLKENPNDFDAWTRLLQCVEQLDETKAAREAYDEFLTRYPYCYGYWRKYAEMERRHKHYDRSVEVYERGVRAIELSVDLWLHYLSFVREVSQNQEGAIQKMRLIYDRAIKACGMEFRSDKLWEEYIGWELNNGETVHVGALYDRLLSTPTLLYSNHFDKIYDRAIEACGMEFRSDKLWEEYIGWELNNGETVHVGALYDRLLSTPTLLYSNHFDKYQAFVNSYEPDRVVSEDEYKEIFSKVEGELKKVVDGDLYLEEEFIDDSPPDFIPESGEEPPRKLIRRRKAPELFYFLDENFPFPLALLLLIICNKCAPVPGYRNFEAANTILAEFDHKHPGCAIIHLRRIGLERRMAKRNAVNGLQKHLEYHTQLQKLIENTPTPSKRGSDRGGKGDHLERRSYTNANYSVPYMQQQPQQYYVAPTNDAYTAAATAQQATGINTAYYYTAQPATALQVQQTY</sequence>
<dbReference type="GO" id="GO:0000395">
    <property type="term" value="P:mRNA 5'-splice site recognition"/>
    <property type="evidence" value="ECO:0007669"/>
    <property type="project" value="TreeGrafter"/>
</dbReference>
<evidence type="ECO:0000256" key="3">
    <source>
        <dbReference type="ARBA" id="ARBA00022737"/>
    </source>
</evidence>
<keyword evidence="4" id="KW-0508">mRNA splicing</keyword>
<dbReference type="AlphaFoldDB" id="A0A0B2W0B0"/>
<dbReference type="InterPro" id="IPR011990">
    <property type="entry name" value="TPR-like_helical_dom_sf"/>
</dbReference>
<accession>A0A0B2W0B0</accession>
<dbReference type="PANTHER" id="PTHR17204">
    <property type="entry name" value="PRE-MRNA PROCESSING PROTEIN PRP39-RELATED"/>
    <property type="match status" value="1"/>
</dbReference>
<evidence type="ECO:0000256" key="6">
    <source>
        <dbReference type="ARBA" id="ARBA00038019"/>
    </source>
</evidence>
<comment type="similarity">
    <text evidence="6">Belongs to the PRP39 family.</text>
</comment>